<dbReference type="Proteomes" id="UP000006263">
    <property type="component" value="Unassembled WGS sequence"/>
</dbReference>
<dbReference type="EMBL" id="BAEP01000051">
    <property type="protein sequence ID" value="GAC24782.1"/>
    <property type="molecule type" value="Genomic_DNA"/>
</dbReference>
<comment type="caution">
    <text evidence="1">The sequence shown here is derived from an EMBL/GenBank/DDBJ whole genome shotgun (WGS) entry which is preliminary data.</text>
</comment>
<sequence>MQVADLDLPAAMSPAKTLVDNMAIVERLATKHAFEIRFIIGP</sequence>
<evidence type="ECO:0000313" key="1">
    <source>
        <dbReference type="EMBL" id="GAC24782.1"/>
    </source>
</evidence>
<organism evidence="1 2">
    <name type="scientific">Paraglaciecola mesophila KMM 241</name>
    <dbReference type="NCBI Taxonomy" id="1128912"/>
    <lineage>
        <taxon>Bacteria</taxon>
        <taxon>Pseudomonadati</taxon>
        <taxon>Pseudomonadota</taxon>
        <taxon>Gammaproteobacteria</taxon>
        <taxon>Alteromonadales</taxon>
        <taxon>Alteromonadaceae</taxon>
        <taxon>Paraglaciecola</taxon>
    </lineage>
</organism>
<accession>K6Z337</accession>
<proteinExistence type="predicted"/>
<dbReference type="AlphaFoldDB" id="K6Z337"/>
<name>K6Z337_9ALTE</name>
<evidence type="ECO:0000313" key="2">
    <source>
        <dbReference type="Proteomes" id="UP000006263"/>
    </source>
</evidence>
<reference evidence="1 2" key="1">
    <citation type="journal article" date="2017" name="Antonie Van Leeuwenhoek">
        <title>Rhizobium rhizosphaerae sp. nov., a novel species isolated from rice rhizosphere.</title>
        <authorList>
            <person name="Zhao J.J."/>
            <person name="Zhang J."/>
            <person name="Zhang R.J."/>
            <person name="Zhang C.W."/>
            <person name="Yin H.Q."/>
            <person name="Zhang X.X."/>
        </authorList>
    </citation>
    <scope>NUCLEOTIDE SEQUENCE [LARGE SCALE GENOMIC DNA]</scope>
    <source>
        <strain evidence="1 2">KMM 241</strain>
    </source>
</reference>
<protein>
    <submittedName>
        <fullName evidence="1">Uncharacterized protein</fullName>
    </submittedName>
</protein>
<gene>
    <name evidence="1" type="ORF">GMES_2487</name>
</gene>